<accession>A0AAP0KZ71</accession>
<protein>
    <submittedName>
        <fullName evidence="2">Uncharacterized protein</fullName>
    </submittedName>
</protein>
<feature type="compositionally biased region" description="Basic and acidic residues" evidence="1">
    <location>
        <begin position="1"/>
        <end position="15"/>
    </location>
</feature>
<evidence type="ECO:0000256" key="1">
    <source>
        <dbReference type="SAM" id="MobiDB-lite"/>
    </source>
</evidence>
<reference evidence="2 3" key="1">
    <citation type="submission" date="2024-01" db="EMBL/GenBank/DDBJ databases">
        <title>Genome assemblies of Stephania.</title>
        <authorList>
            <person name="Yang L."/>
        </authorList>
    </citation>
    <scope>NUCLEOTIDE SEQUENCE [LARGE SCALE GENOMIC DNA]</scope>
    <source>
        <strain evidence="2">YNDBR</strain>
        <tissue evidence="2">Leaf</tissue>
    </source>
</reference>
<feature type="region of interest" description="Disordered" evidence="1">
    <location>
        <begin position="1"/>
        <end position="105"/>
    </location>
</feature>
<sequence length="105" mass="11774">MGENQERYGRIDKMKNTLGGSGEGDSFSLKGLWRCRGGDRQRARQREKLEERAERRIQMVGTGERETSESGGGRPRDTEMVATADCYERRGETVETRDGADGETA</sequence>
<gene>
    <name evidence="2" type="ORF">Syun_007251</name>
</gene>
<dbReference type="AlphaFoldDB" id="A0AAP0KZ71"/>
<name>A0AAP0KZ71_9MAGN</name>
<dbReference type="Proteomes" id="UP001420932">
    <property type="component" value="Unassembled WGS sequence"/>
</dbReference>
<comment type="caution">
    <text evidence="2">The sequence shown here is derived from an EMBL/GenBank/DDBJ whole genome shotgun (WGS) entry which is preliminary data.</text>
</comment>
<dbReference type="EMBL" id="JBBNAF010000003">
    <property type="protein sequence ID" value="KAK9160910.1"/>
    <property type="molecule type" value="Genomic_DNA"/>
</dbReference>
<feature type="compositionally biased region" description="Basic and acidic residues" evidence="1">
    <location>
        <begin position="86"/>
        <end position="105"/>
    </location>
</feature>
<evidence type="ECO:0000313" key="2">
    <source>
        <dbReference type="EMBL" id="KAK9160910.1"/>
    </source>
</evidence>
<evidence type="ECO:0000313" key="3">
    <source>
        <dbReference type="Proteomes" id="UP001420932"/>
    </source>
</evidence>
<organism evidence="2 3">
    <name type="scientific">Stephania yunnanensis</name>
    <dbReference type="NCBI Taxonomy" id="152371"/>
    <lineage>
        <taxon>Eukaryota</taxon>
        <taxon>Viridiplantae</taxon>
        <taxon>Streptophyta</taxon>
        <taxon>Embryophyta</taxon>
        <taxon>Tracheophyta</taxon>
        <taxon>Spermatophyta</taxon>
        <taxon>Magnoliopsida</taxon>
        <taxon>Ranunculales</taxon>
        <taxon>Menispermaceae</taxon>
        <taxon>Menispermoideae</taxon>
        <taxon>Cissampelideae</taxon>
        <taxon>Stephania</taxon>
    </lineage>
</organism>
<proteinExistence type="predicted"/>
<keyword evidence="3" id="KW-1185">Reference proteome</keyword>
<feature type="compositionally biased region" description="Basic and acidic residues" evidence="1">
    <location>
        <begin position="36"/>
        <end position="79"/>
    </location>
</feature>